<evidence type="ECO:0000256" key="1">
    <source>
        <dbReference type="SAM" id="SignalP"/>
    </source>
</evidence>
<name>A0A2L1GPD8_9BACT</name>
<dbReference type="Proteomes" id="UP000239867">
    <property type="component" value="Chromosome"/>
</dbReference>
<accession>A0A2L1GPD8</accession>
<feature type="signal peptide" evidence="1">
    <location>
        <begin position="1"/>
        <end position="24"/>
    </location>
</feature>
<protein>
    <recommendedName>
        <fullName evidence="4">Penicillin-binding protein activator LpoB</fullName>
    </recommendedName>
</protein>
<dbReference type="EMBL" id="CP021255">
    <property type="protein sequence ID" value="AVD71555.1"/>
    <property type="molecule type" value="Genomic_DNA"/>
</dbReference>
<evidence type="ECO:0008006" key="4">
    <source>
        <dbReference type="Google" id="ProtNLM"/>
    </source>
</evidence>
<evidence type="ECO:0000313" key="3">
    <source>
        <dbReference type="Proteomes" id="UP000239867"/>
    </source>
</evidence>
<organism evidence="2 3">
    <name type="scientific">Desulfobulbus oralis</name>
    <dbReference type="NCBI Taxonomy" id="1986146"/>
    <lineage>
        <taxon>Bacteria</taxon>
        <taxon>Pseudomonadati</taxon>
        <taxon>Thermodesulfobacteriota</taxon>
        <taxon>Desulfobulbia</taxon>
        <taxon>Desulfobulbales</taxon>
        <taxon>Desulfobulbaceae</taxon>
        <taxon>Desulfobulbus</taxon>
    </lineage>
</organism>
<reference evidence="2 3" key="1">
    <citation type="journal article" date="2018" name="MBio">
        <title>Insights into the evolution of host association through the isolation and characterization of a novel human periodontal pathobiont, Desulfobulbus oralis.</title>
        <authorList>
            <person name="Cross K.L."/>
            <person name="Chirania P."/>
            <person name="Xiong W."/>
            <person name="Beall C.J."/>
            <person name="Elkins J.G."/>
            <person name="Giannone R.J."/>
            <person name="Griffen A.L."/>
            <person name="Guss A.M."/>
            <person name="Hettich R.L."/>
            <person name="Joshi S.S."/>
            <person name="Mokrzan E.M."/>
            <person name="Martin R.K."/>
            <person name="Zhulin I.B."/>
            <person name="Leys E.J."/>
            <person name="Podar M."/>
        </authorList>
    </citation>
    <scope>NUCLEOTIDE SEQUENCE [LARGE SCALE GENOMIC DNA]</scope>
    <source>
        <strain evidence="2 3">ORNL</strain>
    </source>
</reference>
<dbReference type="OrthoDB" id="5449868at2"/>
<evidence type="ECO:0000313" key="2">
    <source>
        <dbReference type="EMBL" id="AVD71555.1"/>
    </source>
</evidence>
<sequence>MTTKNILISTALLAALALSSACSATGGHQGTADAKKSPAPAPTCIGVLPVQAAVMSGARDRRLDTGIAVTDGILRDILGQGGKIRFIASEQVQGIQLPGEIVKLDASREAARSVGCTALLETSLSRYVERDGGPYGVQQPAAVTVDYRLYDVNSGAVLCHGRFDEQQESLMENLFAIGKAGKRGITWRTAEELTREGLQSILTECRYLGK</sequence>
<keyword evidence="3" id="KW-1185">Reference proteome</keyword>
<keyword evidence="1" id="KW-0732">Signal</keyword>
<dbReference type="RefSeq" id="WP_104936804.1">
    <property type="nucleotide sequence ID" value="NZ_CP021255.1"/>
</dbReference>
<dbReference type="PROSITE" id="PS51257">
    <property type="entry name" value="PROKAR_LIPOPROTEIN"/>
    <property type="match status" value="1"/>
</dbReference>
<gene>
    <name evidence="2" type="ORF">CAY53_08820</name>
</gene>
<dbReference type="KEGG" id="deo:CAY53_08820"/>
<feature type="chain" id="PRO_5014882276" description="Penicillin-binding protein activator LpoB" evidence="1">
    <location>
        <begin position="25"/>
        <end position="210"/>
    </location>
</feature>
<proteinExistence type="predicted"/>
<dbReference type="AlphaFoldDB" id="A0A2L1GPD8"/>